<evidence type="ECO:0000256" key="18">
    <source>
        <dbReference type="ARBA" id="ARBA00049251"/>
    </source>
</evidence>
<evidence type="ECO:0000256" key="4">
    <source>
        <dbReference type="ARBA" id="ARBA00022553"/>
    </source>
</evidence>
<organism evidence="21 22">
    <name type="scientific">Pseudacidovorax intermedius</name>
    <dbReference type="NCBI Taxonomy" id="433924"/>
    <lineage>
        <taxon>Bacteria</taxon>
        <taxon>Pseudomonadati</taxon>
        <taxon>Pseudomonadota</taxon>
        <taxon>Betaproteobacteria</taxon>
        <taxon>Burkholderiales</taxon>
        <taxon>Comamonadaceae</taxon>
        <taxon>Pseudacidovorax</taxon>
    </lineage>
</organism>
<evidence type="ECO:0000256" key="2">
    <source>
        <dbReference type="ARBA" id="ARBA00005189"/>
    </source>
</evidence>
<dbReference type="AlphaFoldDB" id="A0A147GQM7"/>
<evidence type="ECO:0000313" key="22">
    <source>
        <dbReference type="Proteomes" id="UP000072741"/>
    </source>
</evidence>
<comment type="caution">
    <text evidence="21">The sequence shown here is derived from an EMBL/GenBank/DDBJ whole genome shotgun (WGS) entry which is preliminary data.</text>
</comment>
<dbReference type="RefSeq" id="WP_058643325.1">
    <property type="nucleotide sequence ID" value="NZ_LDSL01000120.1"/>
</dbReference>
<dbReference type="PRINTS" id="PR00080">
    <property type="entry name" value="SDRFAMILY"/>
</dbReference>
<dbReference type="Gene3D" id="3.40.50.720">
    <property type="entry name" value="NAD(P)-binding Rossmann-like Domain"/>
    <property type="match status" value="1"/>
</dbReference>
<dbReference type="Pfam" id="PF13561">
    <property type="entry name" value="adh_short_C2"/>
    <property type="match status" value="1"/>
</dbReference>
<evidence type="ECO:0000256" key="17">
    <source>
        <dbReference type="ARBA" id="ARBA00049108"/>
    </source>
</evidence>
<keyword evidence="3" id="KW-0444">Lipid biosynthesis</keyword>
<evidence type="ECO:0000256" key="8">
    <source>
        <dbReference type="ARBA" id="ARBA00023098"/>
    </source>
</evidence>
<evidence type="ECO:0000256" key="19">
    <source>
        <dbReference type="ARBA" id="ARBA00049386"/>
    </source>
</evidence>
<dbReference type="InterPro" id="IPR002347">
    <property type="entry name" value="SDR_fam"/>
</dbReference>
<keyword evidence="6" id="KW-0521">NADP</keyword>
<dbReference type="InterPro" id="IPR052388">
    <property type="entry name" value="Peroxisomal_t2-enoyl-CoA_red"/>
</dbReference>
<dbReference type="GO" id="GO:0019166">
    <property type="term" value="F:trans-2-enoyl-CoA reductase (NADPH) activity"/>
    <property type="evidence" value="ECO:0007669"/>
    <property type="project" value="UniProtKB-EC"/>
</dbReference>
<keyword evidence="4" id="KW-0597">Phosphoprotein</keyword>
<dbReference type="PANTHER" id="PTHR24317">
    <property type="entry name" value="PEROXISOMAL TRANS-2-ENOYL-COA REDUCTASE"/>
    <property type="match status" value="1"/>
</dbReference>
<dbReference type="PRINTS" id="PR00081">
    <property type="entry name" value="GDHRDH"/>
</dbReference>
<dbReference type="PANTHER" id="PTHR24317:SF7">
    <property type="entry name" value="PEROXISOMAL TRANS-2-ENOYL-COA REDUCTASE"/>
    <property type="match status" value="1"/>
</dbReference>
<comment type="pathway">
    <text evidence="2">Lipid metabolism.</text>
</comment>
<evidence type="ECO:0000256" key="11">
    <source>
        <dbReference type="ARBA" id="ARBA00037124"/>
    </source>
</evidence>
<dbReference type="EMBL" id="LDSL01000120">
    <property type="protein sequence ID" value="KTT16858.1"/>
    <property type="molecule type" value="Genomic_DNA"/>
</dbReference>
<dbReference type="GO" id="GO:0006633">
    <property type="term" value="P:fatty acid biosynthetic process"/>
    <property type="evidence" value="ECO:0007669"/>
    <property type="project" value="UniProtKB-KW"/>
</dbReference>
<dbReference type="InterPro" id="IPR036291">
    <property type="entry name" value="NAD(P)-bd_dom_sf"/>
</dbReference>
<comment type="catalytic activity">
    <reaction evidence="20">
        <text>(2E)-octenoyl-CoA + NADPH + H(+) = octanoyl-CoA + NADP(+)</text>
        <dbReference type="Rhea" id="RHEA:44952"/>
        <dbReference type="ChEBI" id="CHEBI:15378"/>
        <dbReference type="ChEBI" id="CHEBI:57386"/>
        <dbReference type="ChEBI" id="CHEBI:57783"/>
        <dbReference type="ChEBI" id="CHEBI:58349"/>
        <dbReference type="ChEBI" id="CHEBI:62242"/>
    </reaction>
    <physiologicalReaction direction="left-to-right" evidence="20">
        <dbReference type="Rhea" id="RHEA:44953"/>
    </physiologicalReaction>
</comment>
<dbReference type="SUPFAM" id="SSF51735">
    <property type="entry name" value="NAD(P)-binding Rossmann-fold domains"/>
    <property type="match status" value="1"/>
</dbReference>
<keyword evidence="7" id="KW-0560">Oxidoreductase</keyword>
<keyword evidence="9" id="KW-0576">Peroxisome</keyword>
<evidence type="ECO:0000256" key="14">
    <source>
        <dbReference type="ARBA" id="ARBA00041063"/>
    </source>
</evidence>
<evidence type="ECO:0000256" key="7">
    <source>
        <dbReference type="ARBA" id="ARBA00023002"/>
    </source>
</evidence>
<evidence type="ECO:0000256" key="9">
    <source>
        <dbReference type="ARBA" id="ARBA00023140"/>
    </source>
</evidence>
<evidence type="ECO:0000256" key="5">
    <source>
        <dbReference type="ARBA" id="ARBA00022832"/>
    </source>
</evidence>
<evidence type="ECO:0000256" key="6">
    <source>
        <dbReference type="ARBA" id="ARBA00022857"/>
    </source>
</evidence>
<keyword evidence="8" id="KW-0443">Lipid metabolism</keyword>
<proteinExistence type="predicted"/>
<evidence type="ECO:0000256" key="12">
    <source>
        <dbReference type="ARBA" id="ARBA00038622"/>
    </source>
</evidence>
<comment type="catalytic activity">
    <reaction evidence="19">
        <text>(2E)-decenoyl-CoA + NADPH + H(+) = decanoyl-CoA + NADP(+)</text>
        <dbReference type="Rhea" id="RHEA:44960"/>
        <dbReference type="ChEBI" id="CHEBI:15378"/>
        <dbReference type="ChEBI" id="CHEBI:57783"/>
        <dbReference type="ChEBI" id="CHEBI:58349"/>
        <dbReference type="ChEBI" id="CHEBI:61406"/>
        <dbReference type="ChEBI" id="CHEBI:61430"/>
    </reaction>
    <physiologicalReaction direction="left-to-right" evidence="19">
        <dbReference type="Rhea" id="RHEA:44961"/>
    </physiologicalReaction>
</comment>
<dbReference type="EC" id="1.3.1.38" evidence="13"/>
<comment type="function">
    <text evidence="11">Participates in chain elongation of fatty acids. Catalyzes the reduction of trans-2-enoyl-CoAs of varying chain lengths from 6:1 to 16:1, having maximum activity with 10:1 CoA. Has no 2,4-dienoyl-CoA reductase activity.</text>
</comment>
<comment type="catalytic activity">
    <reaction evidence="16">
        <text>(2E)-tetradecenoyl-CoA + NADPH + H(+) = tetradecanoyl-CoA + NADP(+)</text>
        <dbReference type="Rhea" id="RHEA:44968"/>
        <dbReference type="ChEBI" id="CHEBI:15378"/>
        <dbReference type="ChEBI" id="CHEBI:57385"/>
        <dbReference type="ChEBI" id="CHEBI:57783"/>
        <dbReference type="ChEBI" id="CHEBI:58349"/>
        <dbReference type="ChEBI" id="CHEBI:61405"/>
    </reaction>
    <physiologicalReaction direction="left-to-right" evidence="16">
        <dbReference type="Rhea" id="RHEA:44969"/>
    </physiologicalReaction>
</comment>
<evidence type="ECO:0000256" key="13">
    <source>
        <dbReference type="ARBA" id="ARBA00038849"/>
    </source>
</evidence>
<evidence type="ECO:0000256" key="3">
    <source>
        <dbReference type="ARBA" id="ARBA00022516"/>
    </source>
</evidence>
<keyword evidence="5" id="KW-0276">Fatty acid metabolism</keyword>
<evidence type="ECO:0000313" key="21">
    <source>
        <dbReference type="EMBL" id="KTT16858.1"/>
    </source>
</evidence>
<evidence type="ECO:0000256" key="1">
    <source>
        <dbReference type="ARBA" id="ARBA00004275"/>
    </source>
</evidence>
<evidence type="ECO:0000256" key="16">
    <source>
        <dbReference type="ARBA" id="ARBA00048686"/>
    </source>
</evidence>
<keyword evidence="22" id="KW-1185">Reference proteome</keyword>
<evidence type="ECO:0000256" key="10">
    <source>
        <dbReference type="ARBA" id="ARBA00023160"/>
    </source>
</evidence>
<dbReference type="OrthoDB" id="9775864at2"/>
<comment type="catalytic activity">
    <reaction evidence="15">
        <text>(2E)-dodecenoyl-CoA + NADPH + H(+) = dodecanoyl-CoA + NADP(+)</text>
        <dbReference type="Rhea" id="RHEA:44964"/>
        <dbReference type="ChEBI" id="CHEBI:15378"/>
        <dbReference type="ChEBI" id="CHEBI:57330"/>
        <dbReference type="ChEBI" id="CHEBI:57375"/>
        <dbReference type="ChEBI" id="CHEBI:57783"/>
        <dbReference type="ChEBI" id="CHEBI:58349"/>
    </reaction>
    <physiologicalReaction direction="left-to-right" evidence="15">
        <dbReference type="Rhea" id="RHEA:44965"/>
    </physiologicalReaction>
</comment>
<comment type="subcellular location">
    <subcellularLocation>
        <location evidence="1">Peroxisome</location>
    </subcellularLocation>
</comment>
<reference evidence="21 22" key="1">
    <citation type="journal article" date="2016" name="Front. Microbiol.">
        <title>Genomic Resource of Rice Seed Associated Bacteria.</title>
        <authorList>
            <person name="Midha S."/>
            <person name="Bansal K."/>
            <person name="Sharma S."/>
            <person name="Kumar N."/>
            <person name="Patil P.P."/>
            <person name="Chaudhry V."/>
            <person name="Patil P.B."/>
        </authorList>
    </citation>
    <scope>NUCLEOTIDE SEQUENCE [LARGE SCALE GENOMIC DNA]</scope>
    <source>
        <strain evidence="21 22">NS331</strain>
    </source>
</reference>
<dbReference type="Proteomes" id="UP000072741">
    <property type="component" value="Unassembled WGS sequence"/>
</dbReference>
<comment type="catalytic activity">
    <reaction evidence="17">
        <text>(2E)-hexenoyl-CoA + NADPH + H(+) = hexanoyl-CoA + NADP(+)</text>
        <dbReference type="Rhea" id="RHEA:44956"/>
        <dbReference type="ChEBI" id="CHEBI:15378"/>
        <dbReference type="ChEBI" id="CHEBI:57783"/>
        <dbReference type="ChEBI" id="CHEBI:58349"/>
        <dbReference type="ChEBI" id="CHEBI:62077"/>
        <dbReference type="ChEBI" id="CHEBI:62620"/>
    </reaction>
    <physiologicalReaction direction="left-to-right" evidence="17">
        <dbReference type="Rhea" id="RHEA:44957"/>
    </physiologicalReaction>
</comment>
<protein>
    <recommendedName>
        <fullName evidence="14">Peroxisomal trans-2-enoyl-CoA reductase</fullName>
        <ecNumber evidence="13">1.3.1.38</ecNumber>
    </recommendedName>
</protein>
<gene>
    <name evidence="21" type="ORF">NS331_17980</name>
</gene>
<evidence type="ECO:0000256" key="20">
    <source>
        <dbReference type="ARBA" id="ARBA00049559"/>
    </source>
</evidence>
<evidence type="ECO:0000256" key="15">
    <source>
        <dbReference type="ARBA" id="ARBA00047570"/>
    </source>
</evidence>
<comment type="subunit">
    <text evidence="12">Interacts with PEX5, probably required to target it into peroxisomes.</text>
</comment>
<name>A0A147GQM7_9BURK</name>
<sequence>MLQDGLLRGRRILITGGGTGLGLAMADRFAALGAQLVLSGRRAEVLAAARDGLVARHGASVQTLPCDVRDAAAVEAMFDAAWQQGPLDVLVNNAAATFIAQTERLSARAADAILGPTLHGALYCTLQAGRRWLDSGRPGVVLSILSTSTRTGRAFTVPSAMAKSALLAMTRSLAVEWGPQGIRSVAIAPGPFPTAGAGQALDPTAGRAFADAAPGAGAAAAYAANPLGRVGRPPELAELAAFLVSDSAAYINGEMVAIDGGQHLRTSGAEDLLAWGPDDWARARAGRGG</sequence>
<dbReference type="PATRIC" id="fig|433924.3.peg.572"/>
<accession>A0A147GQM7</accession>
<keyword evidence="10" id="KW-0275">Fatty acid biosynthesis</keyword>
<comment type="catalytic activity">
    <reaction evidence="18">
        <text>a (2E)-enoyl-CoA + NADPH + H(+) = a 2,3-saturated acyl-CoA + NADP(+)</text>
        <dbReference type="Rhea" id="RHEA:33763"/>
        <dbReference type="ChEBI" id="CHEBI:15378"/>
        <dbReference type="ChEBI" id="CHEBI:57783"/>
        <dbReference type="ChEBI" id="CHEBI:58349"/>
        <dbReference type="ChEBI" id="CHEBI:58856"/>
        <dbReference type="ChEBI" id="CHEBI:65111"/>
        <dbReference type="EC" id="1.3.1.38"/>
    </reaction>
    <physiologicalReaction direction="left-to-right" evidence="18">
        <dbReference type="Rhea" id="RHEA:33764"/>
    </physiologicalReaction>
</comment>